<keyword evidence="2" id="KW-1185">Reference proteome</keyword>
<dbReference type="AlphaFoldDB" id="A0A8C9GZT3"/>
<reference evidence="1" key="2">
    <citation type="submission" date="2025-09" db="UniProtKB">
        <authorList>
            <consortium name="Ensembl"/>
        </authorList>
    </citation>
    <scope>IDENTIFICATION</scope>
</reference>
<proteinExistence type="predicted"/>
<dbReference type="Proteomes" id="UP000694416">
    <property type="component" value="Unplaced"/>
</dbReference>
<evidence type="ECO:0000313" key="1">
    <source>
        <dbReference type="Ensembl" id="ENSPTEP00000012244.1"/>
    </source>
</evidence>
<dbReference type="Ensembl" id="ENSPTET00000018447.1">
    <property type="protein sequence ID" value="ENSPTEP00000012244.1"/>
    <property type="gene ID" value="ENSPTEG00000013768.1"/>
</dbReference>
<accession>A0A8C9GZT3</accession>
<reference evidence="1" key="1">
    <citation type="submission" date="2025-08" db="UniProtKB">
        <authorList>
            <consortium name="Ensembl"/>
        </authorList>
    </citation>
    <scope>IDENTIFICATION</scope>
</reference>
<name>A0A8C9GZT3_9PRIM</name>
<organism evidence="1 2">
    <name type="scientific">Piliocolobus tephrosceles</name>
    <name type="common">Ugandan red Colobus</name>
    <dbReference type="NCBI Taxonomy" id="591936"/>
    <lineage>
        <taxon>Eukaryota</taxon>
        <taxon>Metazoa</taxon>
        <taxon>Chordata</taxon>
        <taxon>Craniata</taxon>
        <taxon>Vertebrata</taxon>
        <taxon>Euteleostomi</taxon>
        <taxon>Mammalia</taxon>
        <taxon>Eutheria</taxon>
        <taxon>Euarchontoglires</taxon>
        <taxon>Primates</taxon>
        <taxon>Haplorrhini</taxon>
        <taxon>Catarrhini</taxon>
        <taxon>Cercopithecidae</taxon>
        <taxon>Colobinae</taxon>
        <taxon>Piliocolobus</taxon>
    </lineage>
</organism>
<protein>
    <submittedName>
        <fullName evidence="1">Uncharacterized protein</fullName>
    </submittedName>
</protein>
<evidence type="ECO:0000313" key="2">
    <source>
        <dbReference type="Proteomes" id="UP000694416"/>
    </source>
</evidence>
<sequence>LFKNPAPGFIDFLEAHLIHRHHRIVMGPLKQKPKEFKRKIALTLRKTVLREKQLKPSFKNTG</sequence>